<gene>
    <name evidence="2" type="ORF">UW30_C0013G0012</name>
</gene>
<name>A0A0G1H3F7_9BACT</name>
<protein>
    <recommendedName>
        <fullName evidence="4">DUF5673 domain-containing protein</fullName>
    </recommendedName>
</protein>
<comment type="caution">
    <text evidence="2">The sequence shown here is derived from an EMBL/GenBank/DDBJ whole genome shotgun (WGS) entry which is preliminary data.</text>
</comment>
<dbReference type="AlphaFoldDB" id="A0A0G1H3F7"/>
<evidence type="ECO:0008006" key="4">
    <source>
        <dbReference type="Google" id="ProtNLM"/>
    </source>
</evidence>
<evidence type="ECO:0000256" key="1">
    <source>
        <dbReference type="SAM" id="Phobius"/>
    </source>
</evidence>
<dbReference type="STRING" id="1618647.UW30_C0013G0012"/>
<feature type="transmembrane region" description="Helical" evidence="1">
    <location>
        <begin position="35"/>
        <end position="52"/>
    </location>
</feature>
<evidence type="ECO:0000313" key="2">
    <source>
        <dbReference type="EMBL" id="KKT41043.1"/>
    </source>
</evidence>
<keyword evidence="1" id="KW-0812">Transmembrane</keyword>
<evidence type="ECO:0000313" key="3">
    <source>
        <dbReference type="Proteomes" id="UP000034736"/>
    </source>
</evidence>
<sequence length="174" mass="20698">MEEKNEQTTRDYAMGNVLFSWEAHEYFHHERTTDWYWWVGLVAVLLLGFAVWQRSFLFGILILLGWFTSILYAIRTPRFIRFVLTERGLIIENPESKESGKMYPWNQLESFWVFYKPPVHEELSIKSKKTFMPYIKVPLGDEDPEAVKEIVSKYIPLEEQEESLIDTLAHLAKF</sequence>
<organism evidence="2 3">
    <name type="scientific">Candidatus Giovannonibacteria bacterium GW2011_GWA2_44_13b</name>
    <dbReference type="NCBI Taxonomy" id="1618647"/>
    <lineage>
        <taxon>Bacteria</taxon>
        <taxon>Candidatus Giovannoniibacteriota</taxon>
    </lineage>
</organism>
<feature type="transmembrane region" description="Helical" evidence="1">
    <location>
        <begin position="58"/>
        <end position="74"/>
    </location>
</feature>
<dbReference type="Proteomes" id="UP000034736">
    <property type="component" value="Unassembled WGS sequence"/>
</dbReference>
<keyword evidence="1" id="KW-1133">Transmembrane helix</keyword>
<proteinExistence type="predicted"/>
<dbReference type="EMBL" id="LCHU01000013">
    <property type="protein sequence ID" value="KKT41043.1"/>
    <property type="molecule type" value="Genomic_DNA"/>
</dbReference>
<keyword evidence="1" id="KW-0472">Membrane</keyword>
<accession>A0A0G1H3F7</accession>
<reference evidence="2 3" key="1">
    <citation type="journal article" date="2015" name="Nature">
        <title>rRNA introns, odd ribosomes, and small enigmatic genomes across a large radiation of phyla.</title>
        <authorList>
            <person name="Brown C.T."/>
            <person name="Hug L.A."/>
            <person name="Thomas B.C."/>
            <person name="Sharon I."/>
            <person name="Castelle C.J."/>
            <person name="Singh A."/>
            <person name="Wilkins M.J."/>
            <person name="Williams K.H."/>
            <person name="Banfield J.F."/>
        </authorList>
    </citation>
    <scope>NUCLEOTIDE SEQUENCE [LARGE SCALE GENOMIC DNA]</scope>
</reference>